<proteinExistence type="predicted"/>
<dbReference type="InterPro" id="IPR032585">
    <property type="entry name" value="DUF4912"/>
</dbReference>
<organism evidence="2 3">
    <name type="scientific">Aphanocapsa feldmannii 277cI</name>
    <dbReference type="NCBI Taxonomy" id="2507554"/>
    <lineage>
        <taxon>Bacteria</taxon>
        <taxon>Bacillati</taxon>
        <taxon>Cyanobacteriota</taxon>
        <taxon>Cyanophyceae</taxon>
        <taxon>Oscillatoriophycideae</taxon>
        <taxon>Chroococcales</taxon>
        <taxon>Microcystaceae</taxon>
        <taxon>Aphanocapsa</taxon>
    </lineage>
</organism>
<feature type="region of interest" description="Disordered" evidence="1">
    <location>
        <begin position="357"/>
        <end position="376"/>
    </location>
</feature>
<dbReference type="Pfam" id="PF16258">
    <property type="entry name" value="DUF4912"/>
    <property type="match status" value="1"/>
</dbReference>
<feature type="compositionally biased region" description="Basic and acidic residues" evidence="1">
    <location>
        <begin position="248"/>
        <end position="266"/>
    </location>
</feature>
<evidence type="ECO:0000256" key="1">
    <source>
        <dbReference type="SAM" id="MobiDB-lite"/>
    </source>
</evidence>
<evidence type="ECO:0000313" key="3">
    <source>
        <dbReference type="Proteomes" id="UP000315454"/>
    </source>
</evidence>
<reference evidence="2 3" key="1">
    <citation type="journal article" date="2019" name="mSystems">
        <title>Life at home and on the roam: Genomic adaptions reflect the dual lifestyle of an intracellular, facultative symbiont.</title>
        <authorList>
            <person name="Burgsdorf I."/>
        </authorList>
    </citation>
    <scope>NUCLEOTIDE SEQUENCE [LARGE SCALE GENOMIC DNA]</scope>
    <source>
        <strain evidence="2">277cI</strain>
    </source>
</reference>
<dbReference type="Proteomes" id="UP000315454">
    <property type="component" value="Unassembled WGS sequence"/>
</dbReference>
<sequence length="376" mass="40733">MAESLSSMARLTLKQLRRVASEMGVRLYSRKTKCELLKAIGANIAPTKEMTDSVESPEAADKSPEAMEVGMAPIATPKAETRVVFLPRDPQWAYVFWEISPESRASAESAGAIRLCLRLNDVTGFHDGGSASHAMQEVPVDANATEWYIPMPLSDRDYRVELGYRLADGGWLSLACSAPARVPAIQPCDEILDQFVPFSLDVAPTMPLPTPVETSGGDAGLHERLYQTATATATTIATVHRRQGGGSERIHEHGGFDRAQPSRHDSGVGMWASGRSESGAGLASRQRAFWLVADAELIVYGATDPSATLSIGGEVVPLSADGTFRIQVPFRDGVQQYDILAVAPDGEQRRDIKLDFRRSTPTDNSNTAAEAAQEWF</sequence>
<accession>A0A524RTM8</accession>
<protein>
    <submittedName>
        <fullName evidence="2">DUF4912 domain-containing protein</fullName>
    </submittedName>
</protein>
<evidence type="ECO:0000313" key="2">
    <source>
        <dbReference type="EMBL" id="TGH20690.1"/>
    </source>
</evidence>
<comment type="caution">
    <text evidence="2">The sequence shown here is derived from an EMBL/GenBank/DDBJ whole genome shotgun (WGS) entry which is preliminary data.</text>
</comment>
<name>A0A524RTM8_9CHRO</name>
<dbReference type="EMBL" id="SRMN01000099">
    <property type="protein sequence ID" value="TGH20690.1"/>
    <property type="molecule type" value="Genomic_DNA"/>
</dbReference>
<gene>
    <name evidence="2" type="ORF">ERJ68_06495</name>
</gene>
<feature type="region of interest" description="Disordered" evidence="1">
    <location>
        <begin position="246"/>
        <end position="267"/>
    </location>
</feature>
<dbReference type="AlphaFoldDB" id="A0A524RTM8"/>